<dbReference type="EMBL" id="JARK01001345">
    <property type="protein sequence ID" value="EYC27206.1"/>
    <property type="molecule type" value="Genomic_DNA"/>
</dbReference>
<proteinExistence type="predicted"/>
<keyword evidence="1" id="KW-0812">Transmembrane</keyword>
<keyword evidence="1" id="KW-1133">Transmembrane helix</keyword>
<feature type="transmembrane region" description="Helical" evidence="1">
    <location>
        <begin position="47"/>
        <end position="69"/>
    </location>
</feature>
<protein>
    <submittedName>
        <fullName evidence="2">Uncharacterized protein</fullName>
    </submittedName>
</protein>
<evidence type="ECO:0000313" key="2">
    <source>
        <dbReference type="EMBL" id="EYC27206.1"/>
    </source>
</evidence>
<dbReference type="Proteomes" id="UP000024635">
    <property type="component" value="Unassembled WGS sequence"/>
</dbReference>
<sequence>MLFRANAYSMAVIRVKNGAYLRNPPPDQQTGEETHFSKDRKDIRMKFFIVIAVCITAAQGCTCATRPTISLQDFCRFDFGMFFR</sequence>
<comment type="caution">
    <text evidence="2">The sequence shown here is derived from an EMBL/GenBank/DDBJ whole genome shotgun (WGS) entry which is preliminary data.</text>
</comment>
<dbReference type="AlphaFoldDB" id="A0A016VIU2"/>
<keyword evidence="1" id="KW-0472">Membrane</keyword>
<name>A0A016VIU2_9BILA</name>
<evidence type="ECO:0000313" key="3">
    <source>
        <dbReference type="Proteomes" id="UP000024635"/>
    </source>
</evidence>
<organism evidence="2 3">
    <name type="scientific">Ancylostoma ceylanicum</name>
    <dbReference type="NCBI Taxonomy" id="53326"/>
    <lineage>
        <taxon>Eukaryota</taxon>
        <taxon>Metazoa</taxon>
        <taxon>Ecdysozoa</taxon>
        <taxon>Nematoda</taxon>
        <taxon>Chromadorea</taxon>
        <taxon>Rhabditida</taxon>
        <taxon>Rhabditina</taxon>
        <taxon>Rhabditomorpha</taxon>
        <taxon>Strongyloidea</taxon>
        <taxon>Ancylostomatidae</taxon>
        <taxon>Ancylostomatinae</taxon>
        <taxon>Ancylostoma</taxon>
    </lineage>
</organism>
<keyword evidence="3" id="KW-1185">Reference proteome</keyword>
<gene>
    <name evidence="2" type="primary">Acey_s0009.g576</name>
    <name evidence="2" type="ORF">Y032_0009g576</name>
</gene>
<accession>A0A016VIU2</accession>
<evidence type="ECO:0000256" key="1">
    <source>
        <dbReference type="SAM" id="Phobius"/>
    </source>
</evidence>
<reference evidence="3" key="1">
    <citation type="journal article" date="2015" name="Nat. Genet.">
        <title>The genome and transcriptome of the zoonotic hookworm Ancylostoma ceylanicum identify infection-specific gene families.</title>
        <authorList>
            <person name="Schwarz E.M."/>
            <person name="Hu Y."/>
            <person name="Antoshechkin I."/>
            <person name="Miller M.M."/>
            <person name="Sternberg P.W."/>
            <person name="Aroian R.V."/>
        </authorList>
    </citation>
    <scope>NUCLEOTIDE SEQUENCE</scope>
    <source>
        <strain evidence="3">HY135</strain>
    </source>
</reference>